<keyword evidence="2" id="KW-1185">Reference proteome</keyword>
<organism evidence="1 2">
    <name type="scientific">Colletotrichum truncatum</name>
    <name type="common">Anthracnose fungus</name>
    <name type="synonym">Colletotrichum capsici</name>
    <dbReference type="NCBI Taxonomy" id="5467"/>
    <lineage>
        <taxon>Eukaryota</taxon>
        <taxon>Fungi</taxon>
        <taxon>Dikarya</taxon>
        <taxon>Ascomycota</taxon>
        <taxon>Pezizomycotina</taxon>
        <taxon>Sordariomycetes</taxon>
        <taxon>Hypocreomycetidae</taxon>
        <taxon>Glomerellales</taxon>
        <taxon>Glomerellaceae</taxon>
        <taxon>Colletotrichum</taxon>
        <taxon>Colletotrichum truncatum species complex</taxon>
    </lineage>
</organism>
<evidence type="ECO:0000313" key="1">
    <source>
        <dbReference type="EMBL" id="KAL0933999.1"/>
    </source>
</evidence>
<proteinExistence type="predicted"/>
<reference evidence="1 2" key="1">
    <citation type="journal article" date="2020" name="Phytopathology">
        <title>Genome Sequence Resources of Colletotrichum truncatum, C. plurivorum, C. musicola, and C. sojae: Four Species Pathogenic to Soybean (Glycine max).</title>
        <authorList>
            <person name="Rogerio F."/>
            <person name="Boufleur T.R."/>
            <person name="Ciampi-Guillardi M."/>
            <person name="Sukno S.A."/>
            <person name="Thon M.R."/>
            <person name="Massola Junior N.S."/>
            <person name="Baroncelli R."/>
        </authorList>
    </citation>
    <scope>NUCLEOTIDE SEQUENCE [LARGE SCALE GENOMIC DNA]</scope>
    <source>
        <strain evidence="1 2">CMES1059</strain>
    </source>
</reference>
<name>A0ACC3YQ09_COLTU</name>
<sequence length="454" mass="51977">MRATRWGYCYKLLRGTLPFHIRDLHKKYGDVVRVAPNELAFCNVAAWKEIMGHRVHGAAEFEKHQGFYRPLSAQPTTVVSSNGDEHTMLRRHLSHGFSERTLRDQQPLIMKYIDLMIQRLHENCVSGEAVDIMAWYNFTTFDVIGDLAFGEPFGCLENSEYHPWVASIFQVVRLGVVMQTANYFPFLKHVLFSLLLTKARRKSKGANVARAKEKLQRRITVGKKEGGRPDLIEGLLRKKDELGISFEQLVSNSSVLITAGSETTATVLAGVTYFLLANRECLEKVTQEVRSTFQLETDIDIISVGRLPYMLACLDEALRMYPPVALGLPRVTPKGGATINGKFVPEKTIVAIHQWTIHHKEEYFKDPDEYHPERFLGDEKFATDNKNAFQPFHIGARNCLGRNLAYVEMRLILARLLWNFDVKLAPGYEDWSKQKNYILWDKTPLKVHLTPVIR</sequence>
<evidence type="ECO:0000313" key="2">
    <source>
        <dbReference type="Proteomes" id="UP000805649"/>
    </source>
</evidence>
<dbReference type="Proteomes" id="UP000805649">
    <property type="component" value="Unassembled WGS sequence"/>
</dbReference>
<dbReference type="EMBL" id="VUJX02000007">
    <property type="protein sequence ID" value="KAL0933999.1"/>
    <property type="molecule type" value="Genomic_DNA"/>
</dbReference>
<gene>
    <name evidence="1" type="ORF">CTRU02_210798</name>
</gene>
<protein>
    <submittedName>
        <fullName evidence="1">Cytochrome P450 ClCP1</fullName>
    </submittedName>
</protein>
<accession>A0ACC3YQ09</accession>
<comment type="caution">
    <text evidence="1">The sequence shown here is derived from an EMBL/GenBank/DDBJ whole genome shotgun (WGS) entry which is preliminary data.</text>
</comment>